<gene>
    <name evidence="1" type="ORF">AFI02nite_02730</name>
</gene>
<proteinExistence type="predicted"/>
<protein>
    <submittedName>
        <fullName evidence="1">Uncharacterized protein</fullName>
    </submittedName>
</protein>
<sequence>MQVVEYKTERTIITLSYESGFFLRDSSYLYVSLYSLTHKKKHVSKIDINILNIIDSNWIENYENLILENYFN</sequence>
<name>A0A1B9P702_ALIFS</name>
<dbReference type="AlphaFoldDB" id="A0A1B9P702"/>
<organism evidence="1 2">
    <name type="scientific">Aliivibrio fischeri</name>
    <name type="common">Vibrio fischeri</name>
    <dbReference type="NCBI Taxonomy" id="668"/>
    <lineage>
        <taxon>Bacteria</taxon>
        <taxon>Pseudomonadati</taxon>
        <taxon>Pseudomonadota</taxon>
        <taxon>Gammaproteobacteria</taxon>
        <taxon>Vibrionales</taxon>
        <taxon>Vibrionaceae</taxon>
        <taxon>Aliivibrio</taxon>
    </lineage>
</organism>
<accession>A0A1B9P702</accession>
<dbReference type="EMBL" id="BJTZ01000001">
    <property type="protein sequence ID" value="GEK12237.1"/>
    <property type="molecule type" value="Genomic_DNA"/>
</dbReference>
<evidence type="ECO:0000313" key="1">
    <source>
        <dbReference type="EMBL" id="GEK12237.1"/>
    </source>
</evidence>
<evidence type="ECO:0000313" key="2">
    <source>
        <dbReference type="Proteomes" id="UP000321787"/>
    </source>
</evidence>
<comment type="caution">
    <text evidence="1">The sequence shown here is derived from an EMBL/GenBank/DDBJ whole genome shotgun (WGS) entry which is preliminary data.</text>
</comment>
<reference evidence="1 2" key="1">
    <citation type="submission" date="2019-07" db="EMBL/GenBank/DDBJ databases">
        <title>Whole genome shotgun sequence of Aliivibrio fischeri NBRC 101058.</title>
        <authorList>
            <person name="Hosoyama A."/>
            <person name="Uohara A."/>
            <person name="Ohji S."/>
            <person name="Ichikawa N."/>
        </authorList>
    </citation>
    <scope>NUCLEOTIDE SEQUENCE [LARGE SCALE GENOMIC DNA]</scope>
    <source>
        <strain evidence="1 2">NBRC 101058</strain>
    </source>
</reference>
<dbReference type="Proteomes" id="UP000321787">
    <property type="component" value="Unassembled WGS sequence"/>
</dbReference>